<evidence type="ECO:0000313" key="2">
    <source>
        <dbReference type="EMBL" id="QGU00238.1"/>
    </source>
</evidence>
<evidence type="ECO:0000259" key="1">
    <source>
        <dbReference type="Pfam" id="PF04015"/>
    </source>
</evidence>
<protein>
    <submittedName>
        <fullName evidence="2">Iron-sulfur cluster-binding protein</fullName>
    </submittedName>
</protein>
<sequence length="360" mass="40070">MQNNDLYVIYGDQPKKMIMHLLDDIKVADEIPKDSLIGIKPNLVLAKPATSGATTSPEIIAGTIEYLQSEGFKNIIILESSWIGDSTVRSFRVCGYEDIAQKYGVELVDLKKDSSNVFEVGDISFDVCSKMLKLDYMINVPVLKGHCQTNMTCALKNIKGCIPDREKRRFHTLGLHKPIAYLNKVIETDLVIVDGIMGDLCYEEGGTPVTMNRIIIGKDPVLVDSFVAEIMGYELEDVPYIEIAEEIGVGISDLNNANITEYNKDEKIRNIDPPRSIKHLTEHIEEKEACSACYGSLVHALDRLHNQGLLNKLEGKIHIGQGFKDSQCEGLGVGKCTENFSNHIKGCPPKARDIIKFIKK</sequence>
<proteinExistence type="predicted"/>
<organism evidence="2 3">
    <name type="scientific">Candidatus Syntrophocurvum alkaliphilum</name>
    <dbReference type="NCBI Taxonomy" id="2293317"/>
    <lineage>
        <taxon>Bacteria</taxon>
        <taxon>Bacillati</taxon>
        <taxon>Bacillota</taxon>
        <taxon>Clostridia</taxon>
        <taxon>Eubacteriales</taxon>
        <taxon>Syntrophomonadaceae</taxon>
        <taxon>Candidatus Syntrophocurvum</taxon>
    </lineage>
</organism>
<name>A0A6I6DH01_9FIRM</name>
<dbReference type="RefSeq" id="WP_156204045.1">
    <property type="nucleotide sequence ID" value="NZ_CP046457.1"/>
</dbReference>
<dbReference type="Proteomes" id="UP000426444">
    <property type="component" value="Chromosome"/>
</dbReference>
<dbReference type="AlphaFoldDB" id="A0A6I6DH01"/>
<gene>
    <name evidence="2" type="ORF">SYNTR_1644</name>
</gene>
<dbReference type="OrthoDB" id="9785671at2"/>
<feature type="domain" description="DUF362" evidence="1">
    <location>
        <begin position="37"/>
        <end position="228"/>
    </location>
</feature>
<keyword evidence="3" id="KW-1185">Reference proteome</keyword>
<dbReference type="Pfam" id="PF04015">
    <property type="entry name" value="DUF362"/>
    <property type="match status" value="1"/>
</dbReference>
<evidence type="ECO:0000313" key="3">
    <source>
        <dbReference type="Proteomes" id="UP000426444"/>
    </source>
</evidence>
<reference evidence="3" key="1">
    <citation type="journal article" date="2019" name="Microbiology">
        <title>Complete Genome Sequence of an Uncultured Bacterium of the Candidate Phylum Bipolaricaulota.</title>
        <authorList>
            <person name="Kadnikov V.V."/>
            <person name="Mardanov A.V."/>
            <person name="Beletsky A.V."/>
            <person name="Frank Y.A."/>
            <person name="Karnachuk O.V."/>
            <person name="Ravin N.V."/>
        </authorList>
    </citation>
    <scope>NUCLEOTIDE SEQUENCE [LARGE SCALE GENOMIC DNA]</scope>
</reference>
<dbReference type="EMBL" id="CP046457">
    <property type="protein sequence ID" value="QGU00238.1"/>
    <property type="molecule type" value="Genomic_DNA"/>
</dbReference>
<accession>A0A6I6DH01</accession>
<dbReference type="InterPro" id="IPR007160">
    <property type="entry name" value="DUF362"/>
</dbReference>
<dbReference type="KEGG" id="salq:SYNTR_1644"/>